<dbReference type="OrthoDB" id="2788229at2759"/>
<organism evidence="1 2">
    <name type="scientific">Panaeolus cyanescens</name>
    <dbReference type="NCBI Taxonomy" id="181874"/>
    <lineage>
        <taxon>Eukaryota</taxon>
        <taxon>Fungi</taxon>
        <taxon>Dikarya</taxon>
        <taxon>Basidiomycota</taxon>
        <taxon>Agaricomycotina</taxon>
        <taxon>Agaricomycetes</taxon>
        <taxon>Agaricomycetidae</taxon>
        <taxon>Agaricales</taxon>
        <taxon>Agaricineae</taxon>
        <taxon>Galeropsidaceae</taxon>
        <taxon>Panaeolus</taxon>
    </lineage>
</organism>
<dbReference type="InParanoid" id="A0A409YP41"/>
<sequence length="513" mass="57507">MENATFPIEIFCLIIDNLAKHRPNLQRCSLVCKAFVPICRHHLFNCVSLRFTLDVTRERIAKLAHFLDRDPSIGSYIQRLRASCHSGADYRNAYGPGALTPTVLTALPSHIPHLRHLSLLAWRGGMDYSRCRTEVFGLCMLLDHFLQLQLQTESLQTIQLAGIDDLPMFDILSVNSLTDLTISNCNVQSNVPNVPSIHTPAPSTLDPPELRIPLNGTLKSLYFFSVKNLDSSMFFFISGLENLSIGKTTFADTTPLSPLSRFAPVEPSFNHLRSLRCWGDVDWSRLSCFAAAAGKKAFPVLNVLTMEGGYTGGHVLLDNINVKTLSEIHLRDRALFFFFVQAVLLKLVLTFMTKEFAFKRDPLAFRDLMVRFGASLKMFTVQRAGNEYNEDIPEAVCNALAAIQGRSMLESVSLSLSYPFPFPNQQPDDNTNFAPSLSLSEWRRLADNLSNQSNFPNLNKVTIGIKFHSTNAVDKSSVLIDTFKHLWDEPLSSLMGHSSLGLDLKVKLEQDDY</sequence>
<dbReference type="EMBL" id="NHTK01000954">
    <property type="protein sequence ID" value="PPR04394.1"/>
    <property type="molecule type" value="Genomic_DNA"/>
</dbReference>
<reference evidence="1 2" key="1">
    <citation type="journal article" date="2018" name="Evol. Lett.">
        <title>Horizontal gene cluster transfer increased hallucinogenic mushroom diversity.</title>
        <authorList>
            <person name="Reynolds H.T."/>
            <person name="Vijayakumar V."/>
            <person name="Gluck-Thaler E."/>
            <person name="Korotkin H.B."/>
            <person name="Matheny P.B."/>
            <person name="Slot J.C."/>
        </authorList>
    </citation>
    <scope>NUCLEOTIDE SEQUENCE [LARGE SCALE GENOMIC DNA]</scope>
    <source>
        <strain evidence="1 2">2629</strain>
    </source>
</reference>
<dbReference type="Proteomes" id="UP000284842">
    <property type="component" value="Unassembled WGS sequence"/>
</dbReference>
<evidence type="ECO:0000313" key="2">
    <source>
        <dbReference type="Proteomes" id="UP000284842"/>
    </source>
</evidence>
<comment type="caution">
    <text evidence="1">The sequence shown here is derived from an EMBL/GenBank/DDBJ whole genome shotgun (WGS) entry which is preliminary data.</text>
</comment>
<accession>A0A409YP41</accession>
<proteinExistence type="predicted"/>
<evidence type="ECO:0000313" key="1">
    <source>
        <dbReference type="EMBL" id="PPR04394.1"/>
    </source>
</evidence>
<keyword evidence="2" id="KW-1185">Reference proteome</keyword>
<protein>
    <recommendedName>
        <fullName evidence="3">F-box domain-containing protein</fullName>
    </recommendedName>
</protein>
<evidence type="ECO:0008006" key="3">
    <source>
        <dbReference type="Google" id="ProtNLM"/>
    </source>
</evidence>
<dbReference type="AlphaFoldDB" id="A0A409YP41"/>
<name>A0A409YP41_9AGAR</name>
<gene>
    <name evidence="1" type="ORF">CVT24_013225</name>
</gene>